<feature type="transmembrane region" description="Helical" evidence="1">
    <location>
        <begin position="50"/>
        <end position="73"/>
    </location>
</feature>
<gene>
    <name evidence="2" type="ordered locus">IALB_1117</name>
</gene>
<feature type="transmembrane region" description="Helical" evidence="1">
    <location>
        <begin position="12"/>
        <end position="29"/>
    </location>
</feature>
<name>I0AIM1_IGNAJ</name>
<dbReference type="NCBIfam" id="NF037962">
    <property type="entry name" value="arsenic_eff"/>
    <property type="match status" value="1"/>
</dbReference>
<accession>I0AIM1</accession>
<dbReference type="HOGENOM" id="CLU_054164_0_0_10"/>
<dbReference type="TCDB" id="2.A.119.3.2">
    <property type="family name" value="the organo-arsenical exporter (arsp) family"/>
</dbReference>
<feature type="transmembrane region" description="Helical" evidence="1">
    <location>
        <begin position="218"/>
        <end position="240"/>
    </location>
</feature>
<feature type="transmembrane region" description="Helical" evidence="1">
    <location>
        <begin position="260"/>
        <end position="278"/>
    </location>
</feature>
<keyword evidence="3" id="KW-1185">Reference proteome</keyword>
<feature type="transmembrane region" description="Helical" evidence="1">
    <location>
        <begin position="195"/>
        <end position="212"/>
    </location>
</feature>
<dbReference type="Proteomes" id="UP000007394">
    <property type="component" value="Chromosome"/>
</dbReference>
<dbReference type="Pfam" id="PF11449">
    <property type="entry name" value="ArsP_2"/>
    <property type="match status" value="2"/>
</dbReference>
<dbReference type="OrthoDB" id="9783550at2"/>
<dbReference type="EMBL" id="CP003418">
    <property type="protein sequence ID" value="AFH48828.1"/>
    <property type="molecule type" value="Genomic_DNA"/>
</dbReference>
<dbReference type="eggNOG" id="COG2248">
    <property type="taxonomic scope" value="Bacteria"/>
</dbReference>
<proteinExistence type="predicted"/>
<keyword evidence="1" id="KW-0472">Membrane</keyword>
<dbReference type="RefSeq" id="WP_014559983.1">
    <property type="nucleotide sequence ID" value="NC_017464.1"/>
</dbReference>
<sequence length="280" mass="31220">MIATILNLIKESIQISLLVAVMMILVDLLNVVTKNKLESFFINARKFKQYVLASLIGTVPGCIGGFTNVSLYIHGLISFGALAGAMVAVSGDEAFVMLAMFPKQAIILFAILFVIGIFSGWLIDIIVKKYKIPTCENCKEMVVHPKEKSFKHYVKEHIWGHIIKKHLWKTALWTFGALAVVEFGLKYLHLEEFTSQYKIVFLFVGALVGLIPESGPHLIFVTLFAQGLIPFSVLLTSSIVQDGHGMLPMLSYSFKDSMKLKAFNFVIGITIGLIFYFIGF</sequence>
<feature type="transmembrane region" description="Helical" evidence="1">
    <location>
        <begin position="105"/>
        <end position="123"/>
    </location>
</feature>
<feature type="transmembrane region" description="Helical" evidence="1">
    <location>
        <begin position="79"/>
        <end position="98"/>
    </location>
</feature>
<evidence type="ECO:0000313" key="3">
    <source>
        <dbReference type="Proteomes" id="UP000007394"/>
    </source>
</evidence>
<protein>
    <submittedName>
        <fullName evidence="2">Putative selenocysteine protein</fullName>
    </submittedName>
</protein>
<dbReference type="InterPro" id="IPR021552">
    <property type="entry name" value="ArsP_2"/>
</dbReference>
<keyword evidence="1" id="KW-0812">Transmembrane</keyword>
<keyword evidence="1" id="KW-1133">Transmembrane helix</keyword>
<dbReference type="STRING" id="945713.IALB_1117"/>
<evidence type="ECO:0000256" key="1">
    <source>
        <dbReference type="SAM" id="Phobius"/>
    </source>
</evidence>
<dbReference type="AlphaFoldDB" id="I0AIM1"/>
<reference evidence="2 3" key="1">
    <citation type="journal article" date="2012" name="Front. Microbiol.">
        <title>Complete genome of Ignavibacterium album, a metabolically versatile, flagellated, facultative anaerobe from the phylum Chlorobi.</title>
        <authorList>
            <person name="Liu Z."/>
            <person name="Frigaard N.-U."/>
            <person name="Vogl K."/>
            <person name="Iino T."/>
            <person name="Ohkuma M."/>
            <person name="Overmann J."/>
            <person name="Bryant D.A."/>
        </authorList>
    </citation>
    <scope>NUCLEOTIDE SEQUENCE [LARGE SCALE GENOMIC DNA]</scope>
    <source>
        <strain evidence="3">DSM 19864 / JCM 16511 / NBRC 101810 / Mat9-16</strain>
    </source>
</reference>
<dbReference type="KEGG" id="ial:IALB_1117"/>
<organism evidence="2 3">
    <name type="scientific">Ignavibacterium album (strain DSM 19864 / JCM 16511 / NBRC 101810 / Mat9-16)</name>
    <dbReference type="NCBI Taxonomy" id="945713"/>
    <lineage>
        <taxon>Bacteria</taxon>
        <taxon>Pseudomonadati</taxon>
        <taxon>Ignavibacteriota</taxon>
        <taxon>Ignavibacteria</taxon>
        <taxon>Ignavibacteriales</taxon>
        <taxon>Ignavibacteriaceae</taxon>
        <taxon>Ignavibacterium</taxon>
    </lineage>
</organism>
<evidence type="ECO:0000313" key="2">
    <source>
        <dbReference type="EMBL" id="AFH48828.1"/>
    </source>
</evidence>